<dbReference type="EMBL" id="QOPE01000022">
    <property type="protein sequence ID" value="RCL40662.1"/>
    <property type="molecule type" value="Genomic_DNA"/>
</dbReference>
<keyword evidence="1" id="KW-0456">Lyase</keyword>
<name>A0A368BV21_9GAMM</name>
<dbReference type="Pfam" id="PF04244">
    <property type="entry name" value="DPRP"/>
    <property type="match status" value="1"/>
</dbReference>
<dbReference type="Proteomes" id="UP000253307">
    <property type="component" value="Unassembled WGS sequence"/>
</dbReference>
<reference evidence="1 2" key="1">
    <citation type="journal article" date="2018" name="Microbiome">
        <title>Fine metagenomic profile of the Mediterranean stratified and mixed water columns revealed by assembly and recruitment.</title>
        <authorList>
            <person name="Haro-Moreno J.M."/>
            <person name="Lopez-Perez M."/>
            <person name="De La Torre J.R."/>
            <person name="Picazo A."/>
            <person name="Camacho A."/>
            <person name="Rodriguez-Valera F."/>
        </authorList>
    </citation>
    <scope>NUCLEOTIDE SEQUENCE [LARGE SCALE GENOMIC DNA]</scope>
    <source>
        <strain evidence="1">MED-G82</strain>
    </source>
</reference>
<gene>
    <name evidence="1" type="ORF">DBW96_03130</name>
</gene>
<comment type="caution">
    <text evidence="1">The sequence shown here is derived from an EMBL/GenBank/DDBJ whole genome shotgun (WGS) entry which is preliminary data.</text>
</comment>
<dbReference type="Gene3D" id="3.40.50.620">
    <property type="entry name" value="HUPs"/>
    <property type="match status" value="1"/>
</dbReference>
<dbReference type="PANTHER" id="PTHR38657:SF1">
    <property type="entry name" value="SLR1343 PROTEIN"/>
    <property type="match status" value="1"/>
</dbReference>
<accession>A0A368BV21</accession>
<evidence type="ECO:0000313" key="2">
    <source>
        <dbReference type="Proteomes" id="UP000253307"/>
    </source>
</evidence>
<evidence type="ECO:0000313" key="1">
    <source>
        <dbReference type="EMBL" id="RCL40662.1"/>
    </source>
</evidence>
<sequence>MKTLGLIFPDQLSKNNPIFDSTKRDIQVLYFEPLDIYFDQNHHKQKLAFLFSSLRHFIKELNLKNSDHVPVTKGQKNGMTDLLSDYIRLNNYEVLEVVHPSDHKTLTQLTLLTSKLGIALKVHDDPKFISSADEFKNWAEGKKSLVQEFFYRWLRKKYNILIEDEKPVGGEWNFDSKNRVSINKLNEDPPEREKIKPDALSVDVMVDVENVFGKNFGDLENFNWSVTREDAEKKANEFFNSLINNFGPFQDAMDAGNPTLFHSLLSPYINVGLLDPMKIIVKAEKKYYEGAPLNSVEGFIRQILGWREFIRGIYWLKMPDYKSLNFFENTRKLPELFWTGETRMQCVAKAVESTKELGYSHHIHRLMVTGNFALLSEIDPRYVCEWYLGVYLD</sequence>
<dbReference type="InterPro" id="IPR052551">
    <property type="entry name" value="UV-DNA_repair_photolyase"/>
</dbReference>
<dbReference type="Gene3D" id="1.10.579.10">
    <property type="entry name" value="DNA Cyclobutane Dipyrimidine Photolyase, subunit A, domain 3"/>
    <property type="match status" value="1"/>
</dbReference>
<dbReference type="AlphaFoldDB" id="A0A368BV21"/>
<dbReference type="InterPro" id="IPR036134">
    <property type="entry name" value="Crypto/Photolyase_FAD-like_sf"/>
</dbReference>
<protein>
    <submittedName>
        <fullName evidence="1">Cryptochrome/photolyase family protein</fullName>
    </submittedName>
</protein>
<organism evidence="1 2">
    <name type="scientific">SAR86 cluster bacterium</name>
    <dbReference type="NCBI Taxonomy" id="2030880"/>
    <lineage>
        <taxon>Bacteria</taxon>
        <taxon>Pseudomonadati</taxon>
        <taxon>Pseudomonadota</taxon>
        <taxon>Gammaproteobacteria</taxon>
        <taxon>SAR86 cluster</taxon>
    </lineage>
</organism>
<dbReference type="SUPFAM" id="SSF48173">
    <property type="entry name" value="Cryptochrome/photolyase FAD-binding domain"/>
    <property type="match status" value="1"/>
</dbReference>
<dbReference type="PANTHER" id="PTHR38657">
    <property type="entry name" value="SLR1343 PROTEIN"/>
    <property type="match status" value="1"/>
</dbReference>
<dbReference type="InterPro" id="IPR007357">
    <property type="entry name" value="PhrB-like"/>
</dbReference>
<feature type="non-terminal residue" evidence="1">
    <location>
        <position position="393"/>
    </location>
</feature>
<dbReference type="Gene3D" id="1.25.40.80">
    <property type="match status" value="1"/>
</dbReference>
<dbReference type="GO" id="GO:0016829">
    <property type="term" value="F:lyase activity"/>
    <property type="evidence" value="ECO:0007669"/>
    <property type="project" value="UniProtKB-KW"/>
</dbReference>
<dbReference type="InterPro" id="IPR014729">
    <property type="entry name" value="Rossmann-like_a/b/a_fold"/>
</dbReference>
<proteinExistence type="predicted"/>